<dbReference type="EMBL" id="AP024412">
    <property type="protein sequence ID" value="BCR36804.1"/>
    <property type="molecule type" value="Genomic_DNA"/>
</dbReference>
<evidence type="ECO:0000256" key="3">
    <source>
        <dbReference type="ARBA" id="ARBA00022729"/>
    </source>
</evidence>
<dbReference type="Pfam" id="PF00497">
    <property type="entry name" value="SBP_bac_3"/>
    <property type="match status" value="1"/>
</dbReference>
<comment type="subcellular location">
    <subcellularLocation>
        <location evidence="1">Cell envelope</location>
    </subcellularLocation>
</comment>
<organism evidence="7 8">
    <name type="scientific">Mariniplasma anaerobium</name>
    <dbReference type="NCBI Taxonomy" id="2735436"/>
    <lineage>
        <taxon>Bacteria</taxon>
        <taxon>Bacillati</taxon>
        <taxon>Mycoplasmatota</taxon>
        <taxon>Mollicutes</taxon>
        <taxon>Acholeplasmatales</taxon>
        <taxon>Acholeplasmataceae</taxon>
        <taxon>Mariniplasma</taxon>
    </lineage>
</organism>
<dbReference type="InterPro" id="IPR001638">
    <property type="entry name" value="Solute-binding_3/MltF_N"/>
</dbReference>
<feature type="domain" description="Solute-binding protein family 3/N-terminal" evidence="5">
    <location>
        <begin position="36"/>
        <end position="258"/>
    </location>
</feature>
<keyword evidence="8" id="KW-1185">Reference proteome</keyword>
<dbReference type="CDD" id="cd00996">
    <property type="entry name" value="PBP2_AatB_like"/>
    <property type="match status" value="1"/>
</dbReference>
<gene>
    <name evidence="7" type="ORF">MPAN_016970</name>
</gene>
<dbReference type="RefSeq" id="WP_176239446.1">
    <property type="nucleotide sequence ID" value="NZ_AP024412.1"/>
</dbReference>
<sequence>MKKILLLMVAVLGVVTLASCGEEVIQTWEGIEDRGYLVVGLDDTFAPMGFRDDQGELTGFDVDLANEVGHRLNIEVRFQPIDWDAKVLELNSGTIDMIWNGLTITDSRLEEMVFSNPYLENTQMVMILKDEAITSIADLAGLKVGVQISSASEDAVIANAIYADLGELVKFDTFNSALLELQNQTVDAVVIDEIMGRYIMSLNPGVYDVLEDNFGEETYGIGFRLESSDIRDEINQALADMIADGKASEISVKWFDEDIFLR</sequence>
<dbReference type="SMART" id="SM00062">
    <property type="entry name" value="PBPb"/>
    <property type="match status" value="1"/>
</dbReference>
<evidence type="ECO:0000259" key="6">
    <source>
        <dbReference type="SMART" id="SM00079"/>
    </source>
</evidence>
<comment type="similarity">
    <text evidence="2 4">Belongs to the bacterial solute-binding protein 3 family.</text>
</comment>
<dbReference type="SMART" id="SM00079">
    <property type="entry name" value="PBPe"/>
    <property type="match status" value="1"/>
</dbReference>
<keyword evidence="3" id="KW-0732">Signal</keyword>
<evidence type="ECO:0000256" key="1">
    <source>
        <dbReference type="ARBA" id="ARBA00004196"/>
    </source>
</evidence>
<feature type="domain" description="Ionotropic glutamate receptor C-terminal" evidence="6">
    <location>
        <begin position="36"/>
        <end position="257"/>
    </location>
</feature>
<dbReference type="PROSITE" id="PS01039">
    <property type="entry name" value="SBP_BACTERIAL_3"/>
    <property type="match status" value="1"/>
</dbReference>
<name>A0A7U9XWV7_9MOLU</name>
<accession>A0A7U9XWV7</accession>
<dbReference type="InterPro" id="IPR018313">
    <property type="entry name" value="SBP_3_CS"/>
</dbReference>
<protein>
    <submittedName>
        <fullName evidence="7">Amino acid ABC transporter substrate-binding protein</fullName>
    </submittedName>
</protein>
<dbReference type="SUPFAM" id="SSF53850">
    <property type="entry name" value="Periplasmic binding protein-like II"/>
    <property type="match status" value="1"/>
</dbReference>
<evidence type="ECO:0000259" key="5">
    <source>
        <dbReference type="SMART" id="SM00062"/>
    </source>
</evidence>
<dbReference type="GO" id="GO:0015276">
    <property type="term" value="F:ligand-gated monoatomic ion channel activity"/>
    <property type="evidence" value="ECO:0007669"/>
    <property type="project" value="InterPro"/>
</dbReference>
<evidence type="ECO:0000256" key="4">
    <source>
        <dbReference type="RuleBase" id="RU003744"/>
    </source>
</evidence>
<evidence type="ECO:0000313" key="7">
    <source>
        <dbReference type="EMBL" id="BCR36804.1"/>
    </source>
</evidence>
<reference evidence="7" key="1">
    <citation type="submission" date="2021-01" db="EMBL/GenBank/DDBJ databases">
        <title>Draft genome sequence of Acholeplasmataceae bacterium strain Mahy22.</title>
        <authorList>
            <person name="Watanabe M."/>
            <person name="Kojima H."/>
            <person name="Fukui M."/>
        </authorList>
    </citation>
    <scope>NUCLEOTIDE SEQUENCE</scope>
    <source>
        <strain evidence="7">Mahy22</strain>
    </source>
</reference>
<evidence type="ECO:0000256" key="2">
    <source>
        <dbReference type="ARBA" id="ARBA00010333"/>
    </source>
</evidence>
<dbReference type="Proteomes" id="UP000620133">
    <property type="component" value="Chromosome"/>
</dbReference>
<proteinExistence type="inferred from homology"/>
<dbReference type="InterPro" id="IPR001320">
    <property type="entry name" value="Iontro_rcpt_C"/>
</dbReference>
<dbReference type="GO" id="GO:0016020">
    <property type="term" value="C:membrane"/>
    <property type="evidence" value="ECO:0007669"/>
    <property type="project" value="InterPro"/>
</dbReference>
<evidence type="ECO:0000313" key="8">
    <source>
        <dbReference type="Proteomes" id="UP000620133"/>
    </source>
</evidence>
<dbReference type="PANTHER" id="PTHR35936">
    <property type="entry name" value="MEMBRANE-BOUND LYTIC MUREIN TRANSGLYCOSYLASE F"/>
    <property type="match status" value="1"/>
</dbReference>
<dbReference type="PANTHER" id="PTHR35936:SF34">
    <property type="entry name" value="ABC TRANSPORTER EXTRACELLULAR-BINDING PROTEIN YCKB-RELATED"/>
    <property type="match status" value="1"/>
</dbReference>
<dbReference type="GO" id="GO:0030313">
    <property type="term" value="C:cell envelope"/>
    <property type="evidence" value="ECO:0007669"/>
    <property type="project" value="UniProtKB-SubCell"/>
</dbReference>
<dbReference type="PROSITE" id="PS51257">
    <property type="entry name" value="PROKAR_LIPOPROTEIN"/>
    <property type="match status" value="1"/>
</dbReference>
<dbReference type="KEGG" id="manr:MPAN_016970"/>
<dbReference type="Gene3D" id="3.40.190.10">
    <property type="entry name" value="Periplasmic binding protein-like II"/>
    <property type="match status" value="2"/>
</dbReference>
<dbReference type="AlphaFoldDB" id="A0A7U9XWV7"/>